<evidence type="ECO:0000256" key="1">
    <source>
        <dbReference type="SAM" id="MobiDB-lite"/>
    </source>
</evidence>
<evidence type="ECO:0000313" key="3">
    <source>
        <dbReference type="EMBL" id="CAH4030440.1"/>
    </source>
</evidence>
<evidence type="ECO:0000313" key="4">
    <source>
        <dbReference type="Proteomes" id="UP001152562"/>
    </source>
</evidence>
<keyword evidence="4" id="KW-1185">Reference proteome</keyword>
<accession>A0A9P0TFC0</accession>
<dbReference type="Proteomes" id="UP001152562">
    <property type="component" value="Unassembled WGS sequence"/>
</dbReference>
<dbReference type="EMBL" id="CALOZG010000010">
    <property type="protein sequence ID" value="CAH4030440.1"/>
    <property type="molecule type" value="Genomic_DNA"/>
</dbReference>
<feature type="chain" id="PRO_5040237461" evidence="2">
    <location>
        <begin position="20"/>
        <end position="100"/>
    </location>
</feature>
<sequence>MRFMFFAVASLALLAACVCAPNEAIQHIPKQEATQLTTEKDGAASGVSEKNAGSSEPDREKRDLGGQESDLLPSEHEVSAFGENALVGRGRIKVLPAFLG</sequence>
<gene>
    <name evidence="3" type="ORF">PIBRA_LOCUS7093</name>
</gene>
<feature type="region of interest" description="Disordered" evidence="1">
    <location>
        <begin position="31"/>
        <end position="75"/>
    </location>
</feature>
<proteinExistence type="predicted"/>
<feature type="compositionally biased region" description="Basic and acidic residues" evidence="1">
    <location>
        <begin position="56"/>
        <end position="65"/>
    </location>
</feature>
<evidence type="ECO:0000256" key="2">
    <source>
        <dbReference type="SAM" id="SignalP"/>
    </source>
</evidence>
<keyword evidence="2" id="KW-0732">Signal</keyword>
<dbReference type="AlphaFoldDB" id="A0A9P0TFC0"/>
<organism evidence="3 4">
    <name type="scientific">Pieris brassicae</name>
    <name type="common">White butterfly</name>
    <name type="synonym">Large white butterfly</name>
    <dbReference type="NCBI Taxonomy" id="7116"/>
    <lineage>
        <taxon>Eukaryota</taxon>
        <taxon>Metazoa</taxon>
        <taxon>Ecdysozoa</taxon>
        <taxon>Arthropoda</taxon>
        <taxon>Hexapoda</taxon>
        <taxon>Insecta</taxon>
        <taxon>Pterygota</taxon>
        <taxon>Neoptera</taxon>
        <taxon>Endopterygota</taxon>
        <taxon>Lepidoptera</taxon>
        <taxon>Glossata</taxon>
        <taxon>Ditrysia</taxon>
        <taxon>Papilionoidea</taxon>
        <taxon>Pieridae</taxon>
        <taxon>Pierinae</taxon>
        <taxon>Pieris</taxon>
    </lineage>
</organism>
<protein>
    <submittedName>
        <fullName evidence="3">Uncharacterized protein</fullName>
    </submittedName>
</protein>
<reference evidence="3" key="1">
    <citation type="submission" date="2022-05" db="EMBL/GenBank/DDBJ databases">
        <authorList>
            <person name="Okamura Y."/>
        </authorList>
    </citation>
    <scope>NUCLEOTIDE SEQUENCE</scope>
</reference>
<name>A0A9P0TFC0_PIEBR</name>
<comment type="caution">
    <text evidence="3">The sequence shown here is derived from an EMBL/GenBank/DDBJ whole genome shotgun (WGS) entry which is preliminary data.</text>
</comment>
<dbReference type="PROSITE" id="PS51257">
    <property type="entry name" value="PROKAR_LIPOPROTEIN"/>
    <property type="match status" value="1"/>
</dbReference>
<feature type="signal peptide" evidence="2">
    <location>
        <begin position="1"/>
        <end position="19"/>
    </location>
</feature>